<evidence type="ECO:0000313" key="1">
    <source>
        <dbReference type="EMBL" id="MBB0230958.1"/>
    </source>
</evidence>
<dbReference type="EMBL" id="VKHS01000390">
    <property type="protein sequence ID" value="MBB0230958.1"/>
    <property type="molecule type" value="Genomic_DNA"/>
</dbReference>
<dbReference type="Proteomes" id="UP000530234">
    <property type="component" value="Unassembled WGS sequence"/>
</dbReference>
<name>A0A7W3T4U7_9ACTN</name>
<gene>
    <name evidence="1" type="ORF">FOE67_15900</name>
</gene>
<reference evidence="2" key="1">
    <citation type="submission" date="2019-10" db="EMBL/GenBank/DDBJ databases">
        <title>Streptomyces sp. nov., a novel actinobacterium isolated from alkaline environment.</title>
        <authorList>
            <person name="Golinska P."/>
        </authorList>
    </citation>
    <scope>NUCLEOTIDE SEQUENCE [LARGE SCALE GENOMIC DNA]</scope>
    <source>
        <strain evidence="2">DSM 42108</strain>
    </source>
</reference>
<dbReference type="AlphaFoldDB" id="A0A7W3T4U7"/>
<proteinExistence type="predicted"/>
<evidence type="ECO:0000313" key="2">
    <source>
        <dbReference type="Proteomes" id="UP000530234"/>
    </source>
</evidence>
<protein>
    <submittedName>
        <fullName evidence="1">Uncharacterized protein</fullName>
    </submittedName>
</protein>
<organism evidence="1 2">
    <name type="scientific">Streptomyces calidiresistens</name>
    <dbReference type="NCBI Taxonomy" id="1485586"/>
    <lineage>
        <taxon>Bacteria</taxon>
        <taxon>Bacillati</taxon>
        <taxon>Actinomycetota</taxon>
        <taxon>Actinomycetes</taxon>
        <taxon>Kitasatosporales</taxon>
        <taxon>Streptomycetaceae</taxon>
        <taxon>Streptomyces</taxon>
    </lineage>
</organism>
<sequence length="307" mass="32351">MLRAGHTVGVGGVTVLLAAALLFVGEERASAQLCTDEDKILVDLGGGSVEYRCLITGPGGAGGPGTGGGGAASACDLALVEVKGRKDASTSRFCEGVYACFINFPSTVYPDPEDWPEGQPTEDSVYTYKACYGPDGARAYGDWGWFIPDELSLEQLAWQAYGRLVLPEFSLAFNPPEQTVIFVDTWWWAEGASRDPLRGTSAGGVVAIAEPNRMEVDPGDGSGVLGCPFVVDESEGCSHAYTKASTRGTAAAANGSAAYPARARLLYDVRFENNGTPLNLAGLPETIETEWVETPVPVTEIQAVVVE</sequence>
<accession>A0A7W3T4U7</accession>
<comment type="caution">
    <text evidence="1">The sequence shown here is derived from an EMBL/GenBank/DDBJ whole genome shotgun (WGS) entry which is preliminary data.</text>
</comment>
<dbReference type="RefSeq" id="WP_182664871.1">
    <property type="nucleotide sequence ID" value="NZ_VKHS01000390.1"/>
</dbReference>
<keyword evidence="2" id="KW-1185">Reference proteome</keyword>